<evidence type="ECO:0008006" key="4">
    <source>
        <dbReference type="Google" id="ProtNLM"/>
    </source>
</evidence>
<sequence length="65" mass="7024">MKEEQKHPAPPEQTQQGTTPDANAQGAAAPHAEEPHFGHGDRSDTDEMDALNSNDGNRANGFRDQ</sequence>
<accession>A0ABP8HUS4</accession>
<feature type="compositionally biased region" description="Basic and acidic residues" evidence="1">
    <location>
        <begin position="31"/>
        <end position="45"/>
    </location>
</feature>
<evidence type="ECO:0000256" key="1">
    <source>
        <dbReference type="SAM" id="MobiDB-lite"/>
    </source>
</evidence>
<dbReference type="RefSeq" id="WP_345258459.1">
    <property type="nucleotide sequence ID" value="NZ_BAABGY010000020.1"/>
</dbReference>
<gene>
    <name evidence="2" type="ORF">GCM10023184_46600</name>
</gene>
<evidence type="ECO:0000313" key="3">
    <source>
        <dbReference type="Proteomes" id="UP001501725"/>
    </source>
</evidence>
<comment type="caution">
    <text evidence="2">The sequence shown here is derived from an EMBL/GenBank/DDBJ whole genome shotgun (WGS) entry which is preliminary data.</text>
</comment>
<keyword evidence="3" id="KW-1185">Reference proteome</keyword>
<name>A0ABP8HUS4_9BACT</name>
<feature type="region of interest" description="Disordered" evidence="1">
    <location>
        <begin position="1"/>
        <end position="65"/>
    </location>
</feature>
<protein>
    <recommendedName>
        <fullName evidence="4">BatC protein</fullName>
    </recommendedName>
</protein>
<dbReference type="EMBL" id="BAABGY010000020">
    <property type="protein sequence ID" value="GAA4344898.1"/>
    <property type="molecule type" value="Genomic_DNA"/>
</dbReference>
<evidence type="ECO:0000313" key="2">
    <source>
        <dbReference type="EMBL" id="GAA4344898.1"/>
    </source>
</evidence>
<reference evidence="3" key="1">
    <citation type="journal article" date="2019" name="Int. J. Syst. Evol. Microbiol.">
        <title>The Global Catalogue of Microorganisms (GCM) 10K type strain sequencing project: providing services to taxonomists for standard genome sequencing and annotation.</title>
        <authorList>
            <consortium name="The Broad Institute Genomics Platform"/>
            <consortium name="The Broad Institute Genome Sequencing Center for Infectious Disease"/>
            <person name="Wu L."/>
            <person name="Ma J."/>
        </authorList>
    </citation>
    <scope>NUCLEOTIDE SEQUENCE [LARGE SCALE GENOMIC DNA]</scope>
    <source>
        <strain evidence="3">JCM 17919</strain>
    </source>
</reference>
<proteinExistence type="predicted"/>
<dbReference type="Proteomes" id="UP001501725">
    <property type="component" value="Unassembled WGS sequence"/>
</dbReference>
<feature type="compositionally biased region" description="Polar residues" evidence="1">
    <location>
        <begin position="12"/>
        <end position="22"/>
    </location>
</feature>
<organism evidence="2 3">
    <name type="scientific">Flaviaesturariibacter amylovorans</name>
    <dbReference type="NCBI Taxonomy" id="1084520"/>
    <lineage>
        <taxon>Bacteria</taxon>
        <taxon>Pseudomonadati</taxon>
        <taxon>Bacteroidota</taxon>
        <taxon>Chitinophagia</taxon>
        <taxon>Chitinophagales</taxon>
        <taxon>Chitinophagaceae</taxon>
        <taxon>Flaviaestuariibacter</taxon>
    </lineage>
</organism>